<evidence type="ECO:0000256" key="6">
    <source>
        <dbReference type="PIRNR" id="PIRNR005651"/>
    </source>
</evidence>
<evidence type="ECO:0000313" key="8">
    <source>
        <dbReference type="EMBL" id="MEO1767548.1"/>
    </source>
</evidence>
<dbReference type="CDD" id="cd03405">
    <property type="entry name" value="SPFH_HflC"/>
    <property type="match status" value="1"/>
</dbReference>
<evidence type="ECO:0000256" key="3">
    <source>
        <dbReference type="ARBA" id="ARBA00022692"/>
    </source>
</evidence>
<keyword evidence="5" id="KW-0472">Membrane</keyword>
<dbReference type="SUPFAM" id="SSF117892">
    <property type="entry name" value="Band 7/SPFH domain"/>
    <property type="match status" value="1"/>
</dbReference>
<comment type="caution">
    <text evidence="8">The sequence shown here is derived from an EMBL/GenBank/DDBJ whole genome shotgun (WGS) entry which is preliminary data.</text>
</comment>
<dbReference type="Pfam" id="PF01145">
    <property type="entry name" value="Band_7"/>
    <property type="match status" value="1"/>
</dbReference>
<reference evidence="8 9" key="1">
    <citation type="submission" date="2024-02" db="EMBL/GenBank/DDBJ databases">
        <title>New thermophilic sulfur-oxidizing bacteria from a hot springs of the Uzon caldera (Kamchatka, Russia).</title>
        <authorList>
            <person name="Dukat A.M."/>
            <person name="Elcheninov A.G."/>
            <person name="Frolov E.N."/>
        </authorList>
    </citation>
    <scope>NUCLEOTIDE SEQUENCE [LARGE SCALE GENOMIC DNA]</scope>
    <source>
        <strain evidence="8 9">AK1</strain>
    </source>
</reference>
<dbReference type="PANTHER" id="PTHR42911:SF1">
    <property type="entry name" value="MODULATOR OF FTSH PROTEASE HFLC"/>
    <property type="match status" value="1"/>
</dbReference>
<comment type="function">
    <text evidence="6">HflC and HflK could regulate a protease.</text>
</comment>
<dbReference type="GO" id="GO:0006508">
    <property type="term" value="P:proteolysis"/>
    <property type="evidence" value="ECO:0007669"/>
    <property type="project" value="UniProtKB-KW"/>
</dbReference>
<dbReference type="NCBIfam" id="TIGR01932">
    <property type="entry name" value="hflC"/>
    <property type="match status" value="1"/>
</dbReference>
<dbReference type="PANTHER" id="PTHR42911">
    <property type="entry name" value="MODULATOR OF FTSH PROTEASE HFLC"/>
    <property type="match status" value="1"/>
</dbReference>
<protein>
    <recommendedName>
        <fullName evidence="6">Protein HflC</fullName>
    </recommendedName>
</protein>
<comment type="similarity">
    <text evidence="2 6">Belongs to the band 7/mec-2 family. HflC subfamily.</text>
</comment>
<keyword evidence="8" id="KW-0645">Protease</keyword>
<proteinExistence type="inferred from homology"/>
<accession>A0ABV0EIK8</accession>
<dbReference type="PIRSF" id="PIRSF005651">
    <property type="entry name" value="HflC"/>
    <property type="match status" value="1"/>
</dbReference>
<feature type="domain" description="Band 7" evidence="7">
    <location>
        <begin position="21"/>
        <end position="185"/>
    </location>
</feature>
<evidence type="ECO:0000256" key="5">
    <source>
        <dbReference type="ARBA" id="ARBA00023136"/>
    </source>
</evidence>
<evidence type="ECO:0000256" key="1">
    <source>
        <dbReference type="ARBA" id="ARBA00004167"/>
    </source>
</evidence>
<keyword evidence="4" id="KW-1133">Transmembrane helix</keyword>
<organism evidence="8 9">
    <name type="scientific">Thiobacter aerophilum</name>
    <dbReference type="NCBI Taxonomy" id="3121275"/>
    <lineage>
        <taxon>Bacteria</taxon>
        <taxon>Pseudomonadati</taxon>
        <taxon>Pseudomonadota</taxon>
        <taxon>Betaproteobacteria</taxon>
        <taxon>Burkholderiales</taxon>
        <taxon>Thiobacteraceae</taxon>
        <taxon>Thiobacter</taxon>
    </lineage>
</organism>
<dbReference type="InterPro" id="IPR010200">
    <property type="entry name" value="HflC"/>
</dbReference>
<dbReference type="Proteomes" id="UP001482231">
    <property type="component" value="Unassembled WGS sequence"/>
</dbReference>
<dbReference type="Gene3D" id="3.30.479.30">
    <property type="entry name" value="Band 7 domain"/>
    <property type="match status" value="1"/>
</dbReference>
<evidence type="ECO:0000313" key="9">
    <source>
        <dbReference type="Proteomes" id="UP001482231"/>
    </source>
</evidence>
<keyword evidence="3" id="KW-0812">Transmembrane</keyword>
<gene>
    <name evidence="8" type="primary">hflC</name>
    <name evidence="8" type="ORF">V6E02_10030</name>
</gene>
<evidence type="ECO:0000256" key="2">
    <source>
        <dbReference type="ARBA" id="ARBA00007862"/>
    </source>
</evidence>
<dbReference type="InterPro" id="IPR036013">
    <property type="entry name" value="Band_7/SPFH_dom_sf"/>
</dbReference>
<evidence type="ECO:0000259" key="7">
    <source>
        <dbReference type="SMART" id="SM00244"/>
    </source>
</evidence>
<sequence length="292" mass="33231">MKPKAATVLVAALILLVIASFSLFTVDQRQNALVLQLGEIVSIKTQPGLYLKAPLVQNVIFVDRRVRTLDTPDSDLIITAEKINMLVDSFVKWRVADARQYYVSVRGDEKNAEARLLQLVRDGLRAEFNKRTVDDVVSGQREQVMESLRANVDREARALGIQVVDVRLKRVDYSEKVADSVYEQMRQERVRVANERRSTGAAEREKIQADADKQRQIIISEAYRDAQRIKGEGDAKAAAIYAQAYSLNPEFYAFYRSLDAYKESFKNRSDILVLDPNSEFFKYFKNPGRGGK</sequence>
<dbReference type="SMART" id="SM00244">
    <property type="entry name" value="PHB"/>
    <property type="match status" value="1"/>
</dbReference>
<name>A0ABV0EIK8_9BURK</name>
<keyword evidence="8" id="KW-0378">Hydrolase</keyword>
<evidence type="ECO:0000256" key="4">
    <source>
        <dbReference type="ARBA" id="ARBA00022989"/>
    </source>
</evidence>
<dbReference type="RefSeq" id="WP_347308660.1">
    <property type="nucleotide sequence ID" value="NZ_JBAJEX010000008.1"/>
</dbReference>
<comment type="subcellular location">
    <subcellularLocation>
        <location evidence="1">Membrane</location>
        <topology evidence="1">Single-pass membrane protein</topology>
    </subcellularLocation>
</comment>
<dbReference type="GO" id="GO:0008233">
    <property type="term" value="F:peptidase activity"/>
    <property type="evidence" value="ECO:0007669"/>
    <property type="project" value="UniProtKB-KW"/>
</dbReference>
<dbReference type="EMBL" id="JBAJEX010000008">
    <property type="protein sequence ID" value="MEO1767548.1"/>
    <property type="molecule type" value="Genomic_DNA"/>
</dbReference>
<dbReference type="InterPro" id="IPR001107">
    <property type="entry name" value="Band_7"/>
</dbReference>
<keyword evidence="9" id="KW-1185">Reference proteome</keyword>